<proteinExistence type="predicted"/>
<keyword evidence="1" id="KW-0472">Membrane</keyword>
<name>A0A2M9A583_9BACT</name>
<dbReference type="EMBL" id="PGEX01000001">
    <property type="protein sequence ID" value="PJJ40876.1"/>
    <property type="molecule type" value="Genomic_DNA"/>
</dbReference>
<dbReference type="AlphaFoldDB" id="A0A2M9A583"/>
<dbReference type="PANTHER" id="PTHR38592:SF3">
    <property type="entry name" value="BLL4819 PROTEIN"/>
    <property type="match status" value="1"/>
</dbReference>
<feature type="transmembrane region" description="Helical" evidence="1">
    <location>
        <begin position="171"/>
        <end position="189"/>
    </location>
</feature>
<evidence type="ECO:0000313" key="3">
    <source>
        <dbReference type="Proteomes" id="UP000231134"/>
    </source>
</evidence>
<keyword evidence="1" id="KW-1133">Transmembrane helix</keyword>
<gene>
    <name evidence="2" type="ORF">BGX16_0827</name>
</gene>
<feature type="transmembrane region" description="Helical" evidence="1">
    <location>
        <begin position="201"/>
        <end position="220"/>
    </location>
</feature>
<reference evidence="2 3" key="1">
    <citation type="submission" date="2017-11" db="EMBL/GenBank/DDBJ databases">
        <title>Animal gut microbial communities from fecal samples from Wisconsin, USA.</title>
        <authorList>
            <person name="Neumann A."/>
        </authorList>
    </citation>
    <scope>NUCLEOTIDE SEQUENCE [LARGE SCALE GENOMIC DNA]</scope>
    <source>
        <strain evidence="2 3">UWS3</strain>
    </source>
</reference>
<keyword evidence="3" id="KW-1185">Reference proteome</keyword>
<accession>A0A2M9A583</accession>
<dbReference type="Pfam" id="PF10129">
    <property type="entry name" value="OpgC_C"/>
    <property type="match status" value="1"/>
</dbReference>
<feature type="transmembrane region" description="Helical" evidence="1">
    <location>
        <begin position="112"/>
        <end position="130"/>
    </location>
</feature>
<dbReference type="InterPro" id="IPR014550">
    <property type="entry name" value="UCP028704_OpgC"/>
</dbReference>
<sequence>MTLDHFSGPISHALYQSFGFFSAAEGFFFLSGFVGMLAVISKTARGEDTSWMRKRAFRIWKFHISSVIFLALTAFLLLSKIAPFFKGLYAHPFSGSVLIAALAYLPEWLDVLPLYCFLLLFGSFVVPWMTRGHLKLAWGISFGIWTLSQGPLRESILHVFPSWMNPGFFDLFSWQFVYFSGAALSAMWKRPNSPLASPSKLLDHLFPIALVFCVFCFFWSHGFWGIPQPSEILISKAHVGILRFANFIAFVCIISFIVRHRPTWLDFKPCAILGRHSLEVYTAHTIFVYLWMATPNAVQYHLPYNVTAPLLCCVLLLFIAKALDKKPRA</sequence>
<feature type="transmembrane region" description="Helical" evidence="1">
    <location>
        <begin position="304"/>
        <end position="323"/>
    </location>
</feature>
<organism evidence="2 3">
    <name type="scientific">Hallerella succinigenes</name>
    <dbReference type="NCBI Taxonomy" id="1896222"/>
    <lineage>
        <taxon>Bacteria</taxon>
        <taxon>Pseudomonadati</taxon>
        <taxon>Fibrobacterota</taxon>
        <taxon>Fibrobacteria</taxon>
        <taxon>Fibrobacterales</taxon>
        <taxon>Fibrobacteraceae</taxon>
        <taxon>Hallerella</taxon>
    </lineage>
</organism>
<protein>
    <recommendedName>
        <fullName evidence="4">Acyltransferase 3 domain-containing protein</fullName>
    </recommendedName>
</protein>
<comment type="caution">
    <text evidence="2">The sequence shown here is derived from an EMBL/GenBank/DDBJ whole genome shotgun (WGS) entry which is preliminary data.</text>
</comment>
<evidence type="ECO:0008006" key="4">
    <source>
        <dbReference type="Google" id="ProtNLM"/>
    </source>
</evidence>
<dbReference type="PANTHER" id="PTHR38592">
    <property type="entry name" value="BLL4819 PROTEIN"/>
    <property type="match status" value="1"/>
</dbReference>
<feature type="transmembrane region" description="Helical" evidence="1">
    <location>
        <begin position="62"/>
        <end position="82"/>
    </location>
</feature>
<evidence type="ECO:0000256" key="1">
    <source>
        <dbReference type="SAM" id="Phobius"/>
    </source>
</evidence>
<feature type="transmembrane region" description="Helical" evidence="1">
    <location>
        <begin position="20"/>
        <end position="41"/>
    </location>
</feature>
<keyword evidence="1" id="KW-0812">Transmembrane</keyword>
<feature type="transmembrane region" description="Helical" evidence="1">
    <location>
        <begin position="240"/>
        <end position="258"/>
    </location>
</feature>
<dbReference type="Proteomes" id="UP000231134">
    <property type="component" value="Unassembled WGS sequence"/>
</dbReference>
<evidence type="ECO:0000313" key="2">
    <source>
        <dbReference type="EMBL" id="PJJ40876.1"/>
    </source>
</evidence>